<sequence length="148" mass="16384">MLMYYYVRIIRLRLLEARSSASSGQAWFEPVFGLQALPFLSCFTYAEKGHGTPWDTLLIPGPTDSILGKLAEADKGKQVFLEDSDLDGKVAWLLGQQLSVAEVHSQGREVPLRDARCAGVLNNRLQHPAQVDSDERSSPPQPPGAHPW</sequence>
<feature type="compositionally biased region" description="Pro residues" evidence="1">
    <location>
        <begin position="139"/>
        <end position="148"/>
    </location>
</feature>
<dbReference type="Proteomes" id="UP001176941">
    <property type="component" value="Chromosome 20"/>
</dbReference>
<keyword evidence="3" id="KW-1185">Reference proteome</keyword>
<proteinExistence type="predicted"/>
<evidence type="ECO:0000256" key="1">
    <source>
        <dbReference type="SAM" id="MobiDB-lite"/>
    </source>
</evidence>
<feature type="region of interest" description="Disordered" evidence="1">
    <location>
        <begin position="125"/>
        <end position="148"/>
    </location>
</feature>
<name>A0ABN8YL92_RANTA</name>
<accession>A0ABN8YL92</accession>
<evidence type="ECO:0000313" key="3">
    <source>
        <dbReference type="Proteomes" id="UP001176941"/>
    </source>
</evidence>
<reference evidence="2" key="1">
    <citation type="submission" date="2023-04" db="EMBL/GenBank/DDBJ databases">
        <authorList>
            <consortium name="ELIXIR-Norway"/>
        </authorList>
    </citation>
    <scope>NUCLEOTIDE SEQUENCE [LARGE SCALE GENOMIC DNA]</scope>
</reference>
<organism evidence="2 3">
    <name type="scientific">Rangifer tarandus platyrhynchus</name>
    <name type="common">Svalbard reindeer</name>
    <dbReference type="NCBI Taxonomy" id="3082113"/>
    <lineage>
        <taxon>Eukaryota</taxon>
        <taxon>Metazoa</taxon>
        <taxon>Chordata</taxon>
        <taxon>Craniata</taxon>
        <taxon>Vertebrata</taxon>
        <taxon>Euteleostomi</taxon>
        <taxon>Mammalia</taxon>
        <taxon>Eutheria</taxon>
        <taxon>Laurasiatheria</taxon>
        <taxon>Artiodactyla</taxon>
        <taxon>Ruminantia</taxon>
        <taxon>Pecora</taxon>
        <taxon>Cervidae</taxon>
        <taxon>Odocoileinae</taxon>
        <taxon>Rangifer</taxon>
    </lineage>
</organism>
<dbReference type="EMBL" id="OX459956">
    <property type="protein sequence ID" value="CAI9162330.1"/>
    <property type="molecule type" value="Genomic_DNA"/>
</dbReference>
<gene>
    <name evidence="2" type="ORF">MRATA1EN1_LOCUS11292</name>
</gene>
<evidence type="ECO:0000313" key="2">
    <source>
        <dbReference type="EMBL" id="CAI9162330.1"/>
    </source>
</evidence>
<protein>
    <submittedName>
        <fullName evidence="2">Uncharacterized protein</fullName>
    </submittedName>
</protein>